<evidence type="ECO:0000256" key="1">
    <source>
        <dbReference type="SAM" id="MobiDB-lite"/>
    </source>
</evidence>
<comment type="caution">
    <text evidence="2">The sequence shown here is derived from an EMBL/GenBank/DDBJ whole genome shotgun (WGS) entry which is preliminary data.</text>
</comment>
<dbReference type="Proteomes" id="UP000235145">
    <property type="component" value="Unassembled WGS sequence"/>
</dbReference>
<evidence type="ECO:0000313" key="2">
    <source>
        <dbReference type="EMBL" id="KAJ0195100.1"/>
    </source>
</evidence>
<sequence length="116" mass="13011">MTRLRINLESSTQTCKEHDVGTTCSEAHRCMHTRHCGHSSPLAFDPKIERMARSNWIDRRKINIMSVDNVVVEDVIKGNEDAVNNPPPLVQPVAPQFLNNNNGNNRKNNNVGAPII</sequence>
<accession>A0A9R1WZM5</accession>
<evidence type="ECO:0000313" key="3">
    <source>
        <dbReference type="Proteomes" id="UP000235145"/>
    </source>
</evidence>
<feature type="region of interest" description="Disordered" evidence="1">
    <location>
        <begin position="97"/>
        <end position="116"/>
    </location>
</feature>
<keyword evidence="3" id="KW-1185">Reference proteome</keyword>
<dbReference type="EMBL" id="NBSK02000007">
    <property type="protein sequence ID" value="KAJ0195100.1"/>
    <property type="molecule type" value="Genomic_DNA"/>
</dbReference>
<feature type="compositionally biased region" description="Low complexity" evidence="1">
    <location>
        <begin position="99"/>
        <end position="110"/>
    </location>
</feature>
<organism evidence="2 3">
    <name type="scientific">Lactuca sativa</name>
    <name type="common">Garden lettuce</name>
    <dbReference type="NCBI Taxonomy" id="4236"/>
    <lineage>
        <taxon>Eukaryota</taxon>
        <taxon>Viridiplantae</taxon>
        <taxon>Streptophyta</taxon>
        <taxon>Embryophyta</taxon>
        <taxon>Tracheophyta</taxon>
        <taxon>Spermatophyta</taxon>
        <taxon>Magnoliopsida</taxon>
        <taxon>eudicotyledons</taxon>
        <taxon>Gunneridae</taxon>
        <taxon>Pentapetalae</taxon>
        <taxon>asterids</taxon>
        <taxon>campanulids</taxon>
        <taxon>Asterales</taxon>
        <taxon>Asteraceae</taxon>
        <taxon>Cichorioideae</taxon>
        <taxon>Cichorieae</taxon>
        <taxon>Lactucinae</taxon>
        <taxon>Lactuca</taxon>
    </lineage>
</organism>
<proteinExistence type="predicted"/>
<name>A0A9R1WZM5_LACSA</name>
<protein>
    <submittedName>
        <fullName evidence="2">Uncharacterized protein</fullName>
    </submittedName>
</protein>
<reference evidence="2 3" key="1">
    <citation type="journal article" date="2017" name="Nat. Commun.">
        <title>Genome assembly with in vitro proximity ligation data and whole-genome triplication in lettuce.</title>
        <authorList>
            <person name="Reyes-Chin-Wo S."/>
            <person name="Wang Z."/>
            <person name="Yang X."/>
            <person name="Kozik A."/>
            <person name="Arikit S."/>
            <person name="Song C."/>
            <person name="Xia L."/>
            <person name="Froenicke L."/>
            <person name="Lavelle D.O."/>
            <person name="Truco M.J."/>
            <person name="Xia R."/>
            <person name="Zhu S."/>
            <person name="Xu C."/>
            <person name="Xu H."/>
            <person name="Xu X."/>
            <person name="Cox K."/>
            <person name="Korf I."/>
            <person name="Meyers B.C."/>
            <person name="Michelmore R.W."/>
        </authorList>
    </citation>
    <scope>NUCLEOTIDE SEQUENCE [LARGE SCALE GENOMIC DNA]</scope>
    <source>
        <strain evidence="3">cv. Salinas</strain>
        <tissue evidence="2">Seedlings</tissue>
    </source>
</reference>
<gene>
    <name evidence="2" type="ORF">LSAT_V11C700373600</name>
</gene>
<dbReference type="AlphaFoldDB" id="A0A9R1WZM5"/>